<dbReference type="Pfam" id="PF00441">
    <property type="entry name" value="Acyl-CoA_dh_1"/>
    <property type="match status" value="1"/>
</dbReference>
<dbReference type="Gene3D" id="1.20.140.10">
    <property type="entry name" value="Butyryl-CoA Dehydrogenase, subunit A, domain 3"/>
    <property type="match status" value="1"/>
</dbReference>
<evidence type="ECO:0000256" key="4">
    <source>
        <dbReference type="ARBA" id="ARBA00022827"/>
    </source>
</evidence>
<keyword evidence="4 5" id="KW-0274">FAD</keyword>
<dbReference type="PANTHER" id="PTHR43831:SF1">
    <property type="entry name" value="ISOBUTYRYL-COA DEHYDROGENASE, MITOCHONDRIAL"/>
    <property type="match status" value="1"/>
</dbReference>
<evidence type="ECO:0000259" key="7">
    <source>
        <dbReference type="Pfam" id="PF02770"/>
    </source>
</evidence>
<dbReference type="GO" id="GO:0050660">
    <property type="term" value="F:flavin adenine dinucleotide binding"/>
    <property type="evidence" value="ECO:0007669"/>
    <property type="project" value="InterPro"/>
</dbReference>
<organism evidence="8 9">
    <name type="scientific">Acetobacter indonesiensis</name>
    <dbReference type="NCBI Taxonomy" id="104101"/>
    <lineage>
        <taxon>Bacteria</taxon>
        <taxon>Pseudomonadati</taxon>
        <taxon>Pseudomonadota</taxon>
        <taxon>Alphaproteobacteria</taxon>
        <taxon>Acetobacterales</taxon>
        <taxon>Acetobacteraceae</taxon>
        <taxon>Acetobacter</taxon>
    </lineage>
</organism>
<evidence type="ECO:0000256" key="3">
    <source>
        <dbReference type="ARBA" id="ARBA00022630"/>
    </source>
</evidence>
<reference evidence="9" key="1">
    <citation type="submission" date="2014-06" db="EMBL/GenBank/DDBJ databases">
        <authorList>
            <person name="Winans N.J."/>
            <person name="Newell P.D."/>
            <person name="Douglas A.E."/>
        </authorList>
    </citation>
    <scope>NUCLEOTIDE SEQUENCE [LARGE SCALE GENOMIC DNA]</scope>
</reference>
<dbReference type="Proteomes" id="UP000194641">
    <property type="component" value="Unassembled WGS sequence"/>
</dbReference>
<evidence type="ECO:0000313" key="9">
    <source>
        <dbReference type="Proteomes" id="UP000194641"/>
    </source>
</evidence>
<dbReference type="InterPro" id="IPR009075">
    <property type="entry name" value="AcylCo_DH/oxidase_C"/>
</dbReference>
<evidence type="ECO:0000256" key="1">
    <source>
        <dbReference type="ARBA" id="ARBA00001974"/>
    </source>
</evidence>
<comment type="similarity">
    <text evidence="2 5">Belongs to the acyl-CoA dehydrogenase family.</text>
</comment>
<dbReference type="Pfam" id="PF02770">
    <property type="entry name" value="Acyl-CoA_dh_M"/>
    <property type="match status" value="1"/>
</dbReference>
<dbReference type="InterPro" id="IPR037069">
    <property type="entry name" value="AcylCoA_DH/ox_N_sf"/>
</dbReference>
<dbReference type="InterPro" id="IPR052547">
    <property type="entry name" value="Mito_Isobutyryl-CoADH"/>
</dbReference>
<dbReference type="PANTHER" id="PTHR43831">
    <property type="entry name" value="ISOBUTYRYL-COA DEHYDROGENASE"/>
    <property type="match status" value="1"/>
</dbReference>
<dbReference type="EMBL" id="JOPA01000018">
    <property type="protein sequence ID" value="OUI94046.1"/>
    <property type="molecule type" value="Genomic_DNA"/>
</dbReference>
<dbReference type="SUPFAM" id="SSF47203">
    <property type="entry name" value="Acyl-CoA dehydrogenase C-terminal domain-like"/>
    <property type="match status" value="1"/>
</dbReference>
<dbReference type="InterPro" id="IPR046373">
    <property type="entry name" value="Acyl-CoA_Oxase/DH_mid-dom_sf"/>
</dbReference>
<evidence type="ECO:0000313" key="8">
    <source>
        <dbReference type="EMBL" id="OUI94046.1"/>
    </source>
</evidence>
<dbReference type="PIRSF" id="PIRSF016578">
    <property type="entry name" value="HsaA"/>
    <property type="match status" value="1"/>
</dbReference>
<evidence type="ECO:0000256" key="2">
    <source>
        <dbReference type="ARBA" id="ARBA00009347"/>
    </source>
</evidence>
<dbReference type="InterPro" id="IPR009100">
    <property type="entry name" value="AcylCoA_DH/oxidase_NM_dom_sf"/>
</dbReference>
<dbReference type="Gene3D" id="2.40.110.10">
    <property type="entry name" value="Butyryl-CoA Dehydrogenase, subunit A, domain 2"/>
    <property type="match status" value="1"/>
</dbReference>
<comment type="caution">
    <text evidence="8">The sequence shown here is derived from an EMBL/GenBank/DDBJ whole genome shotgun (WGS) entry which is preliminary data.</text>
</comment>
<evidence type="ECO:0000259" key="6">
    <source>
        <dbReference type="Pfam" id="PF00441"/>
    </source>
</evidence>
<feature type="domain" description="Acyl-CoA dehydrogenase/oxidase C-terminal" evidence="6">
    <location>
        <begin position="235"/>
        <end position="359"/>
    </location>
</feature>
<dbReference type="GO" id="GO:0016627">
    <property type="term" value="F:oxidoreductase activity, acting on the CH-CH group of donors"/>
    <property type="evidence" value="ECO:0007669"/>
    <property type="project" value="InterPro"/>
</dbReference>
<keyword evidence="3 5" id="KW-0285">Flavoprotein</keyword>
<keyword evidence="5" id="KW-0560">Oxidoreductase</keyword>
<proteinExistence type="inferred from homology"/>
<dbReference type="AlphaFoldDB" id="A0A252AUN9"/>
<name>A0A252AUN9_9PROT</name>
<comment type="cofactor">
    <cofactor evidence="1 5">
        <name>FAD</name>
        <dbReference type="ChEBI" id="CHEBI:57692"/>
    </cofactor>
</comment>
<dbReference type="CDD" id="cd00567">
    <property type="entry name" value="ACAD"/>
    <property type="match status" value="1"/>
</dbReference>
<sequence length="377" mass="40769">MIMPDFSEILPDLVSRFSDRAAAYDLSGDIALDNLADLRNAGLLALTVSPQYGGGGKTLQDIVPLIQTLAQGDPSTTLILAMQCLHHKSIADSRHWPEATRKLVSDSAVQDGALINALRVEPELGTPSRGGLPATRVHYENGQWVLNGCKIYSTGSTALRWGLVWAATAEDTPRTGQVLVPMDAPGVHIERSWNQLGMRATGSHTVHFKNVLLPEDFLVDLRSPDAWRGEGQDVIMWHAILIAALYNGVAHSARDWLIGFLHQRVPANLGASLSTLPRFHTLLGEIDALLLSNRALLADWLTRYAKGETNPTEANLTKYCVSENAITSVQKGVAAIGNPALSRDNALERHLRNVLCARIHTPQADTALAAAGKTALS</sequence>
<dbReference type="InterPro" id="IPR006091">
    <property type="entry name" value="Acyl-CoA_Oxase/DH_mid-dom"/>
</dbReference>
<protein>
    <submittedName>
        <fullName evidence="8">Acyl-CoA dehydrogenase</fullName>
    </submittedName>
</protein>
<feature type="domain" description="Acyl-CoA oxidase/dehydrogenase middle" evidence="7">
    <location>
        <begin position="125"/>
        <end position="211"/>
    </location>
</feature>
<dbReference type="Gene3D" id="1.10.540.10">
    <property type="entry name" value="Acyl-CoA dehydrogenase/oxidase, N-terminal domain"/>
    <property type="match status" value="1"/>
</dbReference>
<dbReference type="InterPro" id="IPR036250">
    <property type="entry name" value="AcylCo_DH-like_C"/>
</dbReference>
<dbReference type="SUPFAM" id="SSF56645">
    <property type="entry name" value="Acyl-CoA dehydrogenase NM domain-like"/>
    <property type="match status" value="1"/>
</dbReference>
<gene>
    <name evidence="8" type="ORF">HK17_05400</name>
</gene>
<evidence type="ECO:0000256" key="5">
    <source>
        <dbReference type="RuleBase" id="RU362125"/>
    </source>
</evidence>
<accession>A0A252AUN9</accession>